<comment type="caution">
    <text evidence="1">The sequence shown here is derived from an EMBL/GenBank/DDBJ whole genome shotgun (WGS) entry which is preliminary data.</text>
</comment>
<dbReference type="AlphaFoldDB" id="A0A419R3V9"/>
<accession>A0A419R3V9</accession>
<evidence type="ECO:0000313" key="1">
    <source>
        <dbReference type="EMBL" id="RJX69201.1"/>
    </source>
</evidence>
<keyword evidence="2" id="KW-1185">Reference proteome</keyword>
<sequence length="331" mass="35712">MVLIPALIAASIAAQPAPPTEPPPAPTTDAVDPLTARIDDSAAQRFAQLWRDTDGKPTADQIGERYLRDGGRGVEVFTPYRIRNAEHLAATVAKNPDLYRNAVERCLPWVADTNAELRASYLALRGLLPDRPLPQIAVVIGPGNSGGTADTGIQVIGLEVLCRLSPTRESFNGKMRQFFAHETVHTFQPRASAEARKNPLLASALVEGVADYITDVATARIPDAERDTWARAREAQVWRDFQHDAAIVQAGMGSDGNATPEAEAAYGRWFGNAGSPPEGWPGELGYWVGMRIAQSYVAQAQDPHKAIDTLIDAADPAAILADSGYGHDFER</sequence>
<protein>
    <submittedName>
        <fullName evidence="1">Uncharacterized protein</fullName>
    </submittedName>
</protein>
<dbReference type="Proteomes" id="UP000284322">
    <property type="component" value="Unassembled WGS sequence"/>
</dbReference>
<dbReference type="OrthoDB" id="6402335at2"/>
<dbReference type="EMBL" id="RAHJ01000014">
    <property type="protein sequence ID" value="RJX69201.1"/>
    <property type="molecule type" value="Genomic_DNA"/>
</dbReference>
<organism evidence="1 2">
    <name type="scientific">Tsuneonella suprasediminis</name>
    <dbReference type="NCBI Taxonomy" id="2306996"/>
    <lineage>
        <taxon>Bacteria</taxon>
        <taxon>Pseudomonadati</taxon>
        <taxon>Pseudomonadota</taxon>
        <taxon>Alphaproteobacteria</taxon>
        <taxon>Sphingomonadales</taxon>
        <taxon>Erythrobacteraceae</taxon>
        <taxon>Tsuneonella</taxon>
    </lineage>
</organism>
<reference evidence="1 2" key="1">
    <citation type="submission" date="2018-09" db="EMBL/GenBank/DDBJ databases">
        <title>Altererythrobacter sp.Ery1 and Ery12, the genome sequencing of novel strains in genus Alterythrobacter.</title>
        <authorList>
            <person name="Cheng H."/>
            <person name="Wu Y.-H."/>
            <person name="Fang C."/>
            <person name="Xu X.-W."/>
        </authorList>
    </citation>
    <scope>NUCLEOTIDE SEQUENCE [LARGE SCALE GENOMIC DNA]</scope>
    <source>
        <strain evidence="1 2">Ery12</strain>
    </source>
</reference>
<name>A0A419R3V9_9SPHN</name>
<proteinExistence type="predicted"/>
<gene>
    <name evidence="1" type="ORF">D6858_04805</name>
</gene>
<dbReference type="InterPro" id="IPR019853">
    <property type="entry name" value="GldB-like"/>
</dbReference>
<dbReference type="Pfam" id="PF25594">
    <property type="entry name" value="GldB_lipo"/>
    <property type="match status" value="1"/>
</dbReference>
<evidence type="ECO:0000313" key="2">
    <source>
        <dbReference type="Proteomes" id="UP000284322"/>
    </source>
</evidence>